<reference evidence="1 2" key="1">
    <citation type="journal article" date="2020" name="ISME J.">
        <title>Uncovering the hidden diversity of litter-decomposition mechanisms in mushroom-forming fungi.</title>
        <authorList>
            <person name="Floudas D."/>
            <person name="Bentzer J."/>
            <person name="Ahren D."/>
            <person name="Johansson T."/>
            <person name="Persson P."/>
            <person name="Tunlid A."/>
        </authorList>
    </citation>
    <scope>NUCLEOTIDE SEQUENCE [LARGE SCALE GENOMIC DNA]</scope>
    <source>
        <strain evidence="1 2">CBS 291.85</strain>
    </source>
</reference>
<gene>
    <name evidence="1" type="ORF">D9758_010280</name>
</gene>
<comment type="caution">
    <text evidence="1">The sequence shown here is derived from an EMBL/GenBank/DDBJ whole genome shotgun (WGS) entry which is preliminary data.</text>
</comment>
<proteinExistence type="predicted"/>
<evidence type="ECO:0000313" key="1">
    <source>
        <dbReference type="EMBL" id="KAF5361297.1"/>
    </source>
</evidence>
<accession>A0A8H5LL71</accession>
<evidence type="ECO:0008006" key="3">
    <source>
        <dbReference type="Google" id="ProtNLM"/>
    </source>
</evidence>
<sequence length="304" mass="35232">MLPQTPPELYRSDFVQLMSLATTAEKYVVYSTIRIETRKLSSKVGPEKGGDVIFRSCDNVLFHVQQKHLEAYAEGFPLARHTISSSNKETVPLTEKAFTLELLFQFMLPQSPPELDQLNFDQLMELANASEKYVVYFARRDCALYMKNFISTHTNKQILKYAAEHDHKSLLYELAPLLVATPLEEFGVILPHDVFVPWSIYHSNYFRILNRINSIYDTFQGYGCDYAWRRRVQYVKDAIVKDPNKMTQFCELMSQKDSSLQGVCENSCCNGQKQWRNMVADEVKQIEDIKSIARKYLAKKYAQS</sequence>
<organism evidence="1 2">
    <name type="scientific">Tetrapyrgos nigripes</name>
    <dbReference type="NCBI Taxonomy" id="182062"/>
    <lineage>
        <taxon>Eukaryota</taxon>
        <taxon>Fungi</taxon>
        <taxon>Dikarya</taxon>
        <taxon>Basidiomycota</taxon>
        <taxon>Agaricomycotina</taxon>
        <taxon>Agaricomycetes</taxon>
        <taxon>Agaricomycetidae</taxon>
        <taxon>Agaricales</taxon>
        <taxon>Marasmiineae</taxon>
        <taxon>Marasmiaceae</taxon>
        <taxon>Tetrapyrgos</taxon>
    </lineage>
</organism>
<dbReference type="Proteomes" id="UP000559256">
    <property type="component" value="Unassembled WGS sequence"/>
</dbReference>
<name>A0A8H5LL71_9AGAR</name>
<dbReference type="OrthoDB" id="3184970at2759"/>
<keyword evidence="2" id="KW-1185">Reference proteome</keyword>
<dbReference type="AlphaFoldDB" id="A0A8H5LL71"/>
<protein>
    <recommendedName>
        <fullName evidence="3">BTB domain-containing protein</fullName>
    </recommendedName>
</protein>
<dbReference type="Gene3D" id="3.30.710.10">
    <property type="entry name" value="Potassium Channel Kv1.1, Chain A"/>
    <property type="match status" value="1"/>
</dbReference>
<evidence type="ECO:0000313" key="2">
    <source>
        <dbReference type="Proteomes" id="UP000559256"/>
    </source>
</evidence>
<dbReference type="InterPro" id="IPR011333">
    <property type="entry name" value="SKP1/BTB/POZ_sf"/>
</dbReference>
<dbReference type="EMBL" id="JAACJM010000041">
    <property type="protein sequence ID" value="KAF5361297.1"/>
    <property type="molecule type" value="Genomic_DNA"/>
</dbReference>